<keyword evidence="2 4" id="KW-0479">Metal-binding</keyword>
<evidence type="ECO:0000259" key="5">
    <source>
        <dbReference type="PROSITE" id="PS51471"/>
    </source>
</evidence>
<dbReference type="Pfam" id="PF03171">
    <property type="entry name" value="2OG-FeII_Oxy"/>
    <property type="match status" value="1"/>
</dbReference>
<dbReference type="InterPro" id="IPR044861">
    <property type="entry name" value="IPNS-like_FE2OG_OXY"/>
</dbReference>
<evidence type="ECO:0000256" key="4">
    <source>
        <dbReference type="RuleBase" id="RU003682"/>
    </source>
</evidence>
<keyword evidence="3 4" id="KW-0408">Iron</keyword>
<evidence type="ECO:0000256" key="3">
    <source>
        <dbReference type="ARBA" id="ARBA00023004"/>
    </source>
</evidence>
<dbReference type="Proteomes" id="UP001630127">
    <property type="component" value="Unassembled WGS sequence"/>
</dbReference>
<accession>A0ABD2XU55</accession>
<dbReference type="GO" id="GO:0046872">
    <property type="term" value="F:metal ion binding"/>
    <property type="evidence" value="ECO:0007669"/>
    <property type="project" value="UniProtKB-KW"/>
</dbReference>
<comment type="caution">
    <text evidence="6">The sequence shown here is derived from an EMBL/GenBank/DDBJ whole genome shotgun (WGS) entry which is preliminary data.</text>
</comment>
<proteinExistence type="inferred from homology"/>
<evidence type="ECO:0000256" key="2">
    <source>
        <dbReference type="ARBA" id="ARBA00022723"/>
    </source>
</evidence>
<dbReference type="PANTHER" id="PTHR47991">
    <property type="entry name" value="OXOGLUTARATE/IRON-DEPENDENT DIOXYGENASE"/>
    <property type="match status" value="1"/>
</dbReference>
<comment type="similarity">
    <text evidence="1 4">Belongs to the iron/ascorbate-dependent oxidoreductase family.</text>
</comment>
<organism evidence="6 7">
    <name type="scientific">Cinchona calisaya</name>
    <dbReference type="NCBI Taxonomy" id="153742"/>
    <lineage>
        <taxon>Eukaryota</taxon>
        <taxon>Viridiplantae</taxon>
        <taxon>Streptophyta</taxon>
        <taxon>Embryophyta</taxon>
        <taxon>Tracheophyta</taxon>
        <taxon>Spermatophyta</taxon>
        <taxon>Magnoliopsida</taxon>
        <taxon>eudicotyledons</taxon>
        <taxon>Gunneridae</taxon>
        <taxon>Pentapetalae</taxon>
        <taxon>asterids</taxon>
        <taxon>lamiids</taxon>
        <taxon>Gentianales</taxon>
        <taxon>Rubiaceae</taxon>
        <taxon>Cinchonoideae</taxon>
        <taxon>Cinchoneae</taxon>
        <taxon>Cinchona</taxon>
    </lineage>
</organism>
<sequence length="323" mass="36255">MGSSNNCNDMQVPLINLSLLQQDSQTKSHVIKQIHQACTSAGIFNVINHGLSETLIEEVLKVNANFFELPLVTKEGLISDDILKPVRFSTNQGGAQGIFRDFLKLYAHPLEEFLNSWPNNPPDYRDKMGRCAVEMRKLGIQILGAIMESLNLETTFLKDNIEQGMHMVAINSYPPISESKNIKKIIGAPQHTDHSIITILLQSSSGLQVMDRNDKNTWKYVPKLKGSLLVFVGDHLEVLSNGKYKSVLHRVVYESCDETRLSIASFQSLGMDEVLEPAIELVDEEHPKQYKGSSLRDFLKHLASGESKPFIETLKISSETMEE</sequence>
<keyword evidence="4" id="KW-0560">Oxidoreductase</keyword>
<dbReference type="SUPFAM" id="SSF51197">
    <property type="entry name" value="Clavaminate synthase-like"/>
    <property type="match status" value="1"/>
</dbReference>
<dbReference type="Gene3D" id="2.60.120.330">
    <property type="entry name" value="B-lactam Antibiotic, Isopenicillin N Synthase, Chain"/>
    <property type="match status" value="1"/>
</dbReference>
<evidence type="ECO:0000313" key="6">
    <source>
        <dbReference type="EMBL" id="KAL3497570.1"/>
    </source>
</evidence>
<dbReference type="InterPro" id="IPR050295">
    <property type="entry name" value="Plant_2OG-oxidoreductases"/>
</dbReference>
<gene>
    <name evidence="6" type="ORF">ACH5RR_040302</name>
</gene>
<dbReference type="GO" id="GO:0016706">
    <property type="term" value="F:2-oxoglutarate-dependent dioxygenase activity"/>
    <property type="evidence" value="ECO:0007669"/>
    <property type="project" value="UniProtKB-ARBA"/>
</dbReference>
<dbReference type="GO" id="GO:0009805">
    <property type="term" value="P:coumarin biosynthetic process"/>
    <property type="evidence" value="ECO:0007669"/>
    <property type="project" value="UniProtKB-ARBA"/>
</dbReference>
<name>A0ABD2XU55_9GENT</name>
<dbReference type="EMBL" id="JBJUIK010000017">
    <property type="protein sequence ID" value="KAL3497570.1"/>
    <property type="molecule type" value="Genomic_DNA"/>
</dbReference>
<dbReference type="GO" id="GO:0002238">
    <property type="term" value="P:response to molecule of fungal origin"/>
    <property type="evidence" value="ECO:0007669"/>
    <property type="project" value="UniProtKB-ARBA"/>
</dbReference>
<evidence type="ECO:0000313" key="7">
    <source>
        <dbReference type="Proteomes" id="UP001630127"/>
    </source>
</evidence>
<keyword evidence="7" id="KW-1185">Reference proteome</keyword>
<dbReference type="Pfam" id="PF14226">
    <property type="entry name" value="DIOX_N"/>
    <property type="match status" value="1"/>
</dbReference>
<dbReference type="AlphaFoldDB" id="A0ABD2XU55"/>
<protein>
    <recommendedName>
        <fullName evidence="5">Fe2OG dioxygenase domain-containing protein</fullName>
    </recommendedName>
</protein>
<dbReference type="InterPro" id="IPR027443">
    <property type="entry name" value="IPNS-like_sf"/>
</dbReference>
<dbReference type="InterPro" id="IPR026992">
    <property type="entry name" value="DIOX_N"/>
</dbReference>
<feature type="domain" description="Fe2OG dioxygenase" evidence="5">
    <location>
        <begin position="163"/>
        <end position="269"/>
    </location>
</feature>
<dbReference type="InterPro" id="IPR005123">
    <property type="entry name" value="Oxoglu/Fe-dep_dioxygenase_dom"/>
</dbReference>
<evidence type="ECO:0000256" key="1">
    <source>
        <dbReference type="ARBA" id="ARBA00008056"/>
    </source>
</evidence>
<dbReference type="PROSITE" id="PS51471">
    <property type="entry name" value="FE2OG_OXY"/>
    <property type="match status" value="1"/>
</dbReference>
<reference evidence="6 7" key="1">
    <citation type="submission" date="2024-11" db="EMBL/GenBank/DDBJ databases">
        <title>A near-complete genome assembly of Cinchona calisaya.</title>
        <authorList>
            <person name="Lian D.C."/>
            <person name="Zhao X.W."/>
            <person name="Wei L."/>
        </authorList>
    </citation>
    <scope>NUCLEOTIDE SEQUENCE [LARGE SCALE GENOMIC DNA]</scope>
    <source>
        <tissue evidence="6">Nenye</tissue>
    </source>
</reference>